<keyword evidence="2" id="KW-1185">Reference proteome</keyword>
<dbReference type="STRING" id="721133.SAMN05216176_1047"/>
<dbReference type="GO" id="GO:0016855">
    <property type="term" value="F:racemase and epimerase activity, acting on amino acids and derivatives"/>
    <property type="evidence" value="ECO:0007669"/>
    <property type="project" value="InterPro"/>
</dbReference>
<dbReference type="Proteomes" id="UP000007374">
    <property type="component" value="Unassembled WGS sequence"/>
</dbReference>
<dbReference type="AlphaFoldDB" id="K2PM34"/>
<dbReference type="RefSeq" id="WP_009450892.1">
    <property type="nucleotide sequence ID" value="NZ_AMSI01000008.1"/>
</dbReference>
<sequence length="265" mass="28748">MTSLHRPIAVFDAGIGSYAIVTEIRKRLPRQDILYFADRASFPYGAMGRERMLATMRATIDFLSGYDPCAIVIASNAPSIMVFDALKPFSPVPIFDVFPPLAEALEASQSGSVGIMGVRSLIESEMLPPFIARHTDNPQRVATFNASSMVALVEDGSFLFDPVTTQEAVNAFTGDIFARYPDIDVLTLSSTHLPWLRPFFEKARPNCMFLDPAEAIVAGIGDGKPGNGYILGLATESPDYDLATFQHMLALIGVDIPLESVAPLA</sequence>
<proteinExistence type="predicted"/>
<evidence type="ECO:0000313" key="1">
    <source>
        <dbReference type="EMBL" id="EKF42107.1"/>
    </source>
</evidence>
<name>K2PM34_9HYPH</name>
<dbReference type="EMBL" id="AMSI01000008">
    <property type="protein sequence ID" value="EKF42107.1"/>
    <property type="molecule type" value="Genomic_DNA"/>
</dbReference>
<accession>K2PM34</accession>
<dbReference type="InterPro" id="IPR001920">
    <property type="entry name" value="Asp/Glu_race"/>
</dbReference>
<dbReference type="eggNOG" id="COG0796">
    <property type="taxonomic scope" value="Bacteria"/>
</dbReference>
<dbReference type="Gene3D" id="3.40.50.1860">
    <property type="match status" value="2"/>
</dbReference>
<evidence type="ECO:0000313" key="2">
    <source>
        <dbReference type="Proteomes" id="UP000007374"/>
    </source>
</evidence>
<reference evidence="1 2" key="1">
    <citation type="journal article" date="2012" name="J. Bacteriol.">
        <title>Genome Sequence of Nitratireductor indicus Type Strain C115.</title>
        <authorList>
            <person name="Lai Q."/>
            <person name="Li G."/>
            <person name="Yu Z."/>
            <person name="Shao Z."/>
        </authorList>
    </citation>
    <scope>NUCLEOTIDE SEQUENCE [LARGE SCALE GENOMIC DNA]</scope>
    <source>
        <strain evidence="1 2">C115</strain>
    </source>
</reference>
<organism evidence="1 2">
    <name type="scientific">Nitratireductor indicus C115</name>
    <dbReference type="NCBI Taxonomy" id="1231190"/>
    <lineage>
        <taxon>Bacteria</taxon>
        <taxon>Pseudomonadati</taxon>
        <taxon>Pseudomonadota</taxon>
        <taxon>Alphaproteobacteria</taxon>
        <taxon>Hyphomicrobiales</taxon>
        <taxon>Phyllobacteriaceae</taxon>
        <taxon>Nitratireductor</taxon>
    </lineage>
</organism>
<dbReference type="SUPFAM" id="SSF53681">
    <property type="entry name" value="Aspartate/glutamate racemase"/>
    <property type="match status" value="2"/>
</dbReference>
<protein>
    <submittedName>
        <fullName evidence="1">Asp/Glu racemase</fullName>
    </submittedName>
</protein>
<comment type="caution">
    <text evidence="1">The sequence shown here is derived from an EMBL/GenBank/DDBJ whole genome shotgun (WGS) entry which is preliminary data.</text>
</comment>
<dbReference type="PATRIC" id="fig|1231190.3.peg.2821"/>
<gene>
    <name evidence="1" type="ORF">NA8A_13580</name>
</gene>